<sequence length="53" mass="6092">MHGPGWVSDLAHFVRELQLVDVVATAKPGGATSRLQPFVEHRRFEWAQQYLCR</sequence>
<reference evidence="1 2" key="1">
    <citation type="submission" date="2024-02" db="EMBL/GenBank/DDBJ databases">
        <authorList>
            <person name="Chen Y."/>
            <person name="Shah S."/>
            <person name="Dougan E. K."/>
            <person name="Thang M."/>
            <person name="Chan C."/>
        </authorList>
    </citation>
    <scope>NUCLEOTIDE SEQUENCE [LARGE SCALE GENOMIC DNA]</scope>
</reference>
<gene>
    <name evidence="1" type="ORF">SCF082_LOCUS51363</name>
</gene>
<proteinExistence type="predicted"/>
<organism evidence="1 2">
    <name type="scientific">Durusdinium trenchii</name>
    <dbReference type="NCBI Taxonomy" id="1381693"/>
    <lineage>
        <taxon>Eukaryota</taxon>
        <taxon>Sar</taxon>
        <taxon>Alveolata</taxon>
        <taxon>Dinophyceae</taxon>
        <taxon>Suessiales</taxon>
        <taxon>Symbiodiniaceae</taxon>
        <taxon>Durusdinium</taxon>
    </lineage>
</organism>
<feature type="non-terminal residue" evidence="1">
    <location>
        <position position="53"/>
    </location>
</feature>
<evidence type="ECO:0000313" key="1">
    <source>
        <dbReference type="EMBL" id="CAK9110606.1"/>
    </source>
</evidence>
<evidence type="ECO:0000313" key="2">
    <source>
        <dbReference type="Proteomes" id="UP001642464"/>
    </source>
</evidence>
<dbReference type="EMBL" id="CAXAMM010043562">
    <property type="protein sequence ID" value="CAK9110606.1"/>
    <property type="molecule type" value="Genomic_DNA"/>
</dbReference>
<protein>
    <submittedName>
        <fullName evidence="1">Uncharacterized protein</fullName>
    </submittedName>
</protein>
<comment type="caution">
    <text evidence="1">The sequence shown here is derived from an EMBL/GenBank/DDBJ whole genome shotgun (WGS) entry which is preliminary data.</text>
</comment>
<accession>A0ABP0SE00</accession>
<keyword evidence="2" id="KW-1185">Reference proteome</keyword>
<name>A0ABP0SE00_9DINO</name>
<dbReference type="Proteomes" id="UP001642464">
    <property type="component" value="Unassembled WGS sequence"/>
</dbReference>